<dbReference type="AlphaFoldDB" id="A0A1G2L7K2"/>
<comment type="caution">
    <text evidence="1">The sequence shown here is derived from an EMBL/GenBank/DDBJ whole genome shotgun (WGS) entry which is preliminary data.</text>
</comment>
<protein>
    <submittedName>
        <fullName evidence="1">Uncharacterized protein</fullName>
    </submittedName>
</protein>
<reference evidence="1 2" key="1">
    <citation type="journal article" date="2016" name="Nat. Commun.">
        <title>Thousands of microbial genomes shed light on interconnected biogeochemical processes in an aquifer system.</title>
        <authorList>
            <person name="Anantharaman K."/>
            <person name="Brown C.T."/>
            <person name="Hug L.A."/>
            <person name="Sharon I."/>
            <person name="Castelle C.J."/>
            <person name="Probst A.J."/>
            <person name="Thomas B.C."/>
            <person name="Singh A."/>
            <person name="Wilkins M.J."/>
            <person name="Karaoz U."/>
            <person name="Brodie E.L."/>
            <person name="Williams K.H."/>
            <person name="Hubbard S.S."/>
            <person name="Banfield J.F."/>
        </authorList>
    </citation>
    <scope>NUCLEOTIDE SEQUENCE [LARGE SCALE GENOMIC DNA]</scope>
</reference>
<dbReference type="EMBL" id="MHQO01000006">
    <property type="protein sequence ID" value="OHA07615.1"/>
    <property type="molecule type" value="Genomic_DNA"/>
</dbReference>
<proteinExistence type="predicted"/>
<accession>A0A1G2L7K2</accession>
<dbReference type="PANTHER" id="PTHR33608:SF6">
    <property type="entry name" value="BLL2464 PROTEIN"/>
    <property type="match status" value="1"/>
</dbReference>
<evidence type="ECO:0000313" key="2">
    <source>
        <dbReference type="Proteomes" id="UP000177982"/>
    </source>
</evidence>
<gene>
    <name evidence="1" type="ORF">A2934_04850</name>
</gene>
<dbReference type="PANTHER" id="PTHR33608">
    <property type="entry name" value="BLL2464 PROTEIN"/>
    <property type="match status" value="1"/>
</dbReference>
<sequence>MVRLTPEELLKFVRVFSVSDPAFRVWTLTFGEHKSKQVGEGIEFKEFRPYEPGEDIVNLDIDASLQEGEPTVRENLSEEKVRYAVILDDSCSLRSYGMRDAALLSLGCFLASAVKGKDSAQAIVIRGESNVFVSPKLYSVDDVMALLLELHRLPVVRDRTPSTLHTCSSISSRTISLANTRVLFMSDFFFEDVRAVYDRRIRAMILEGRDVLWRAVGSTYAGGVASTELRFLGISPDWGMFENLRSHIHYQDSEDSSVGVTHFTRKKARAFVQRHHEREALLAASARLCGVPMAWVHSTTPEKVIQDLKKGFVIL</sequence>
<evidence type="ECO:0000313" key="1">
    <source>
        <dbReference type="EMBL" id="OHA07615.1"/>
    </source>
</evidence>
<name>A0A1G2L7K2_9BACT</name>
<dbReference type="Proteomes" id="UP000177982">
    <property type="component" value="Unassembled WGS sequence"/>
</dbReference>
<organism evidence="1 2">
    <name type="scientific">Candidatus Sungbacteria bacterium RIFCSPLOWO2_01_FULL_47_10</name>
    <dbReference type="NCBI Taxonomy" id="1802276"/>
    <lineage>
        <taxon>Bacteria</taxon>
        <taxon>Candidatus Sungiibacteriota</taxon>
    </lineage>
</organism>